<gene>
    <name evidence="2" type="ORF">BCR44DRAFT_171984</name>
</gene>
<feature type="region of interest" description="Disordered" evidence="1">
    <location>
        <begin position="160"/>
        <end position="179"/>
    </location>
</feature>
<dbReference type="AlphaFoldDB" id="A0A1Y2HRZ4"/>
<evidence type="ECO:0000256" key="1">
    <source>
        <dbReference type="SAM" id="MobiDB-lite"/>
    </source>
</evidence>
<keyword evidence="3" id="KW-1185">Reference proteome</keyword>
<proteinExistence type="predicted"/>
<evidence type="ECO:0008006" key="4">
    <source>
        <dbReference type="Google" id="ProtNLM"/>
    </source>
</evidence>
<protein>
    <recommendedName>
        <fullName evidence="4">WLM domain-containing protein</fullName>
    </recommendedName>
</protein>
<name>A0A1Y2HRZ4_9FUNG</name>
<dbReference type="Proteomes" id="UP000193411">
    <property type="component" value="Unassembled WGS sequence"/>
</dbReference>
<sequence length="179" mass="19887">MMQKCGGRQVCLAWTGRPRQASIHKTNGQDLGKEASLVNVTCRVLALRHHGHAAILALLHMINHECTHINDLSNHPYLADRNRHAFANECQAAWAVHQTAIDREMALKTAEGVADERATILTDRSLNVLRVSMMAKRRSRDNVGKEEAQVGPSRRCLGSFKRFAPSNTGSESAAKRQAW</sequence>
<evidence type="ECO:0000313" key="2">
    <source>
        <dbReference type="EMBL" id="ORZ35902.1"/>
    </source>
</evidence>
<evidence type="ECO:0000313" key="3">
    <source>
        <dbReference type="Proteomes" id="UP000193411"/>
    </source>
</evidence>
<accession>A0A1Y2HRZ4</accession>
<dbReference type="EMBL" id="MCFL01000020">
    <property type="protein sequence ID" value="ORZ35902.1"/>
    <property type="molecule type" value="Genomic_DNA"/>
</dbReference>
<organism evidence="2 3">
    <name type="scientific">Catenaria anguillulae PL171</name>
    <dbReference type="NCBI Taxonomy" id="765915"/>
    <lineage>
        <taxon>Eukaryota</taxon>
        <taxon>Fungi</taxon>
        <taxon>Fungi incertae sedis</taxon>
        <taxon>Blastocladiomycota</taxon>
        <taxon>Blastocladiomycetes</taxon>
        <taxon>Blastocladiales</taxon>
        <taxon>Catenariaceae</taxon>
        <taxon>Catenaria</taxon>
    </lineage>
</organism>
<reference evidence="2 3" key="1">
    <citation type="submission" date="2016-07" db="EMBL/GenBank/DDBJ databases">
        <title>Pervasive Adenine N6-methylation of Active Genes in Fungi.</title>
        <authorList>
            <consortium name="DOE Joint Genome Institute"/>
            <person name="Mondo S.J."/>
            <person name="Dannebaum R.O."/>
            <person name="Kuo R.C."/>
            <person name="Labutti K."/>
            <person name="Haridas S."/>
            <person name="Kuo A."/>
            <person name="Salamov A."/>
            <person name="Ahrendt S.R."/>
            <person name="Lipzen A."/>
            <person name="Sullivan W."/>
            <person name="Andreopoulos W.B."/>
            <person name="Clum A."/>
            <person name="Lindquist E."/>
            <person name="Daum C."/>
            <person name="Ramamoorthy G.K."/>
            <person name="Gryganskyi A."/>
            <person name="Culley D."/>
            <person name="Magnuson J.K."/>
            <person name="James T.Y."/>
            <person name="O'Malley M.A."/>
            <person name="Stajich J.E."/>
            <person name="Spatafora J.W."/>
            <person name="Visel A."/>
            <person name="Grigoriev I.V."/>
        </authorList>
    </citation>
    <scope>NUCLEOTIDE SEQUENCE [LARGE SCALE GENOMIC DNA]</scope>
    <source>
        <strain evidence="2 3">PL171</strain>
    </source>
</reference>
<comment type="caution">
    <text evidence="2">The sequence shown here is derived from an EMBL/GenBank/DDBJ whole genome shotgun (WGS) entry which is preliminary data.</text>
</comment>